<dbReference type="SUPFAM" id="SSF53474">
    <property type="entry name" value="alpha/beta-Hydrolases"/>
    <property type="match status" value="1"/>
</dbReference>
<dbReference type="AlphaFoldDB" id="D1Z0C3"/>
<dbReference type="InterPro" id="IPR000073">
    <property type="entry name" value="AB_hydrolase_1"/>
</dbReference>
<dbReference type="InParanoid" id="D1Z0C3"/>
<feature type="transmembrane region" description="Helical" evidence="1">
    <location>
        <begin position="360"/>
        <end position="384"/>
    </location>
</feature>
<evidence type="ECO:0000313" key="3">
    <source>
        <dbReference type="EMBL" id="BAI62145.1"/>
    </source>
</evidence>
<dbReference type="Proteomes" id="UP000001882">
    <property type="component" value="Chromosome"/>
</dbReference>
<reference evidence="3 4" key="1">
    <citation type="journal article" date="2007" name="Appl. Environ. Microbiol.">
        <title>Isolation of key methanogens for global methane emission from rice paddy fields: a novel isolate affiliated with the clone cluster rice cluster I.</title>
        <authorList>
            <person name="Sakai S."/>
            <person name="Imachi H."/>
            <person name="Sekiguchi Y."/>
            <person name="Ohashi A."/>
            <person name="Harada H."/>
            <person name="Kamagata Y."/>
        </authorList>
    </citation>
    <scope>NUCLEOTIDE SEQUENCE [LARGE SCALE GENOMIC DNA]</scope>
    <source>
        <strain evidence="4">DSM 17711 / JCM 13418 / NBRC 101707 / SANAE</strain>
    </source>
</reference>
<proteinExistence type="predicted"/>
<dbReference type="eggNOG" id="arCOG01662">
    <property type="taxonomic scope" value="Archaea"/>
</dbReference>
<dbReference type="KEGG" id="mpd:MCP_2073"/>
<organism evidence="3 4">
    <name type="scientific">Methanocella paludicola (strain DSM 17711 / JCM 13418 / NBRC 101707 / SANAE)</name>
    <dbReference type="NCBI Taxonomy" id="304371"/>
    <lineage>
        <taxon>Archaea</taxon>
        <taxon>Methanobacteriati</taxon>
        <taxon>Methanobacteriota</taxon>
        <taxon>Stenosarchaea group</taxon>
        <taxon>Methanomicrobia</taxon>
        <taxon>Methanocellales</taxon>
        <taxon>Methanocellaceae</taxon>
        <taxon>Methanocella</taxon>
    </lineage>
</organism>
<keyword evidence="1" id="KW-0812">Transmembrane</keyword>
<gene>
    <name evidence="3" type="ordered locus">MCP_2073</name>
</gene>
<name>D1Z0C3_METPS</name>
<keyword evidence="1" id="KW-0472">Membrane</keyword>
<dbReference type="STRING" id="304371.MCP_2073"/>
<accession>D1Z0C3</accession>
<protein>
    <recommendedName>
        <fullName evidence="2">AB hydrolase-1 domain-containing protein</fullName>
    </recommendedName>
</protein>
<feature type="domain" description="AB hydrolase-1" evidence="2">
    <location>
        <begin position="53"/>
        <end position="138"/>
    </location>
</feature>
<evidence type="ECO:0000313" key="4">
    <source>
        <dbReference type="Proteomes" id="UP000001882"/>
    </source>
</evidence>
<sequence length="497" mass="52766">MKVSQLVVIFAACALAYLFSLAQLYGAYSGIGLISHGGSSPALELVPAGYNATIIIAHGYCADKEMMLPMGLALARNGYRVILYDSAGHGASSMLLGDEPTNVTMDRVADAYAVDNFSVAGHSMGSLAISYAMGGKPDACIGISPIDGAVNGTLPKNLLLLAGGADIESVKTTAVNAMKNGTGINNPETGYTYGGFSDGTARKLVILDGDNHITVLYDRRVYDSMLGWLDATYSIERSGGPSSYGNTALWFLLCALFAIIAFFPFTAFLSGELMGTTHEFRAPDPGLLKPALLVAGAAIAAAAITYFTGFPSIGIQLGNTVSIYLFVMGIIGLGSYWLIFRDSFKGQKFSSRAVLRPLALELVFLLYFLLFIGIPATASIYGLLPGMKRAIFIILMGAMLFPYNLLSELSFRGIPGYKSLLEGASLRIVAIALLMASILLSGTGGFFMVILPVLLPLFVFLEVLSYYTYRLSGNVLIGAILNSLLAAWLMASAFPLV</sequence>
<evidence type="ECO:0000259" key="2">
    <source>
        <dbReference type="Pfam" id="PF00561"/>
    </source>
</evidence>
<keyword evidence="4" id="KW-1185">Reference proteome</keyword>
<dbReference type="Gene3D" id="3.40.50.1820">
    <property type="entry name" value="alpha/beta hydrolase"/>
    <property type="match status" value="1"/>
</dbReference>
<keyword evidence="1" id="KW-1133">Transmembrane helix</keyword>
<reference evidence="4" key="3">
    <citation type="journal article" date="2011" name="PLoS ONE">
        <title>Genome sequence of a mesophilic hydrogenotrophic methanogen Methanocella paludicola, the first cultivated representative of the order Methanocellales.</title>
        <authorList>
            <person name="Sakai S."/>
            <person name="Takaki Y."/>
            <person name="Shimamura S."/>
            <person name="Sekine M."/>
            <person name="Tajima T."/>
            <person name="Kosugi H."/>
            <person name="Ichikawa N."/>
            <person name="Tasumi E."/>
            <person name="Hiraki A.T."/>
            <person name="Shimizu A."/>
            <person name="Kato Y."/>
            <person name="Nishiko R."/>
            <person name="Mori K."/>
            <person name="Fujita N."/>
            <person name="Imachi H."/>
            <person name="Takai K."/>
        </authorList>
    </citation>
    <scope>NUCLEOTIDE SEQUENCE [LARGE SCALE GENOMIC DNA]</scope>
    <source>
        <strain evidence="4">DSM 17711 / JCM 13418 / NBRC 101707 / SANAE</strain>
    </source>
</reference>
<dbReference type="Pfam" id="PF00561">
    <property type="entry name" value="Abhydrolase_1"/>
    <property type="match status" value="1"/>
</dbReference>
<feature type="transmembrane region" description="Helical" evidence="1">
    <location>
        <begin position="390"/>
        <end position="407"/>
    </location>
</feature>
<dbReference type="EMBL" id="AP011532">
    <property type="protein sequence ID" value="BAI62145.1"/>
    <property type="molecule type" value="Genomic_DNA"/>
</dbReference>
<feature type="transmembrane region" description="Helical" evidence="1">
    <location>
        <begin position="321"/>
        <end position="339"/>
    </location>
</feature>
<reference evidence="3 4" key="2">
    <citation type="journal article" date="2008" name="Int. J. Syst. Evol. Microbiol.">
        <title>Methanocella paludicola gen. nov., sp. nov., a methane-producing archaeon, the first isolate of the lineage 'Rice Cluster I', and proposal of the new archaeal order Methanocellales ord. nov.</title>
        <authorList>
            <person name="Sakai S."/>
            <person name="Imachi H."/>
            <person name="Hanada S."/>
            <person name="Ohashi A."/>
            <person name="Harada H."/>
            <person name="Kamagata Y."/>
        </authorList>
    </citation>
    <scope>NUCLEOTIDE SEQUENCE [LARGE SCALE GENOMIC DNA]</scope>
    <source>
        <strain evidence="4">DSM 17711 / JCM 13418 / NBRC 101707 / SANAE</strain>
    </source>
</reference>
<feature type="transmembrane region" description="Helical" evidence="1">
    <location>
        <begin position="248"/>
        <end position="269"/>
    </location>
</feature>
<feature type="transmembrane region" description="Helical" evidence="1">
    <location>
        <begin position="290"/>
        <end position="309"/>
    </location>
</feature>
<feature type="transmembrane region" description="Helical" evidence="1">
    <location>
        <begin position="446"/>
        <end position="467"/>
    </location>
</feature>
<dbReference type="InterPro" id="IPR029058">
    <property type="entry name" value="AB_hydrolase_fold"/>
</dbReference>
<evidence type="ECO:0000256" key="1">
    <source>
        <dbReference type="SAM" id="Phobius"/>
    </source>
</evidence>
<feature type="transmembrane region" description="Helical" evidence="1">
    <location>
        <begin position="474"/>
        <end position="494"/>
    </location>
</feature>